<evidence type="ECO:0000313" key="2">
    <source>
        <dbReference type="EMBL" id="MST96391.1"/>
    </source>
</evidence>
<evidence type="ECO:0000256" key="1">
    <source>
        <dbReference type="SAM" id="SignalP"/>
    </source>
</evidence>
<comment type="caution">
    <text evidence="2">The sequence shown here is derived from an EMBL/GenBank/DDBJ whole genome shotgun (WGS) entry which is preliminary data.</text>
</comment>
<feature type="signal peptide" evidence="1">
    <location>
        <begin position="1"/>
        <end position="21"/>
    </location>
</feature>
<dbReference type="EMBL" id="VUNS01000003">
    <property type="protein sequence ID" value="MST96391.1"/>
    <property type="molecule type" value="Genomic_DNA"/>
</dbReference>
<accession>A0A844G148</accession>
<proteinExistence type="predicted"/>
<gene>
    <name evidence="2" type="ORF">FYJ85_04935</name>
</gene>
<dbReference type="AlphaFoldDB" id="A0A844G148"/>
<keyword evidence="3" id="KW-1185">Reference proteome</keyword>
<keyword evidence="1" id="KW-0732">Signal</keyword>
<reference evidence="2 3" key="1">
    <citation type="submission" date="2019-08" db="EMBL/GenBank/DDBJ databases">
        <title>In-depth cultivation of the pig gut microbiome towards novel bacterial diversity and tailored functional studies.</title>
        <authorList>
            <person name="Wylensek D."/>
            <person name="Hitch T.C.A."/>
            <person name="Clavel T."/>
        </authorList>
    </citation>
    <scope>NUCLEOTIDE SEQUENCE [LARGE SCALE GENOMIC DNA]</scope>
    <source>
        <strain evidence="2 3">BBE-744-WT-12</strain>
    </source>
</reference>
<sequence length="232" mass="25855">MAKFFKTLLAFLFATASVSFAIMVFSGGALFWHRQFGGLSDDLLENEMAFYASQGYEAGVFLKGTEPNRQLLLLVDPDFHRNENIKQLAYAMIEGYGSSDVMLDTIQLPVELSEMPMPLYMSMTAEDFDKVVERYPDAAVVISTIGLPSDIENLKLLKNEEGPRILLLGLPSGPIPGLVDLIRSGKVAAVVFSNPKARYDVPAPKDRTEAFKIRYVLVTKDNLDEFRNLFAD</sequence>
<dbReference type="Proteomes" id="UP000435649">
    <property type="component" value="Unassembled WGS sequence"/>
</dbReference>
<dbReference type="RefSeq" id="WP_106053822.1">
    <property type="nucleotide sequence ID" value="NZ_CALXOB010000023.1"/>
</dbReference>
<feature type="chain" id="PRO_5032691659" evidence="1">
    <location>
        <begin position="22"/>
        <end position="232"/>
    </location>
</feature>
<name>A0A844G148_9BACT</name>
<organism evidence="2 3">
    <name type="scientific">Victivallis lenta</name>
    <dbReference type="NCBI Taxonomy" id="2606640"/>
    <lineage>
        <taxon>Bacteria</taxon>
        <taxon>Pseudomonadati</taxon>
        <taxon>Lentisphaerota</taxon>
        <taxon>Lentisphaeria</taxon>
        <taxon>Victivallales</taxon>
        <taxon>Victivallaceae</taxon>
        <taxon>Victivallis</taxon>
    </lineage>
</organism>
<protein>
    <submittedName>
        <fullName evidence="2">Uncharacterized protein</fullName>
    </submittedName>
</protein>
<evidence type="ECO:0000313" key="3">
    <source>
        <dbReference type="Proteomes" id="UP000435649"/>
    </source>
</evidence>